<dbReference type="PANTHER" id="PTHR32243:SF50">
    <property type="entry name" value="MALTOSE_MALTODEXTRIN TRANSPORT SYSTEM PERMEASE PROTEIN MALG"/>
    <property type="match status" value="1"/>
</dbReference>
<sequence>MAPARKKTRSESLTLRYAILGAWALFCLMPVLWFLSIGLRPRTEIITPTPIYWPSFSLDAWHMIWEDWPMAKYLRNSVAAILGSVLIDLVLAIPAAYSLSRFQYRGRDDIGFYILSTRMMAPAIVAVPIFFLFRNLGLLDTIWALMLIYAAINLSFVTWIIRSYMLDIPKELEDAAKTDGAGEIRILWEIIIPAILPGIITASVIAMIFAINEFLFTLLIASTPDAYTMSVALANFTGGSDGVIYNAIALVAFLAFLPVFLVVVLIQKHLSRGLTMGAVKG</sequence>
<dbReference type="GO" id="GO:0005886">
    <property type="term" value="C:plasma membrane"/>
    <property type="evidence" value="ECO:0007669"/>
    <property type="project" value="UniProtKB-SubCell"/>
</dbReference>
<feature type="transmembrane region" description="Helical" evidence="11">
    <location>
        <begin position="78"/>
        <end position="99"/>
    </location>
</feature>
<keyword evidence="5" id="KW-1003">Cell membrane</keyword>
<evidence type="ECO:0000256" key="11">
    <source>
        <dbReference type="RuleBase" id="RU363032"/>
    </source>
</evidence>
<dbReference type="Pfam" id="PF00528">
    <property type="entry name" value="BPD_transp_1"/>
    <property type="match status" value="1"/>
</dbReference>
<dbReference type="AlphaFoldDB" id="A0A238K582"/>
<keyword evidence="7 11" id="KW-0812">Transmembrane</keyword>
<dbReference type="CDD" id="cd06261">
    <property type="entry name" value="TM_PBP2"/>
    <property type="match status" value="1"/>
</dbReference>
<keyword evidence="9 11" id="KW-0472">Membrane</keyword>
<proteinExistence type="inferred from homology"/>
<keyword evidence="4 11" id="KW-0813">Transport</keyword>
<evidence type="ECO:0000256" key="4">
    <source>
        <dbReference type="ARBA" id="ARBA00022448"/>
    </source>
</evidence>
<evidence type="ECO:0000256" key="9">
    <source>
        <dbReference type="ARBA" id="ARBA00023136"/>
    </source>
</evidence>
<evidence type="ECO:0000259" key="12">
    <source>
        <dbReference type="PROSITE" id="PS50928"/>
    </source>
</evidence>
<evidence type="ECO:0000256" key="10">
    <source>
        <dbReference type="ARBA" id="ARBA00041109"/>
    </source>
</evidence>
<dbReference type="InterPro" id="IPR050901">
    <property type="entry name" value="BP-dep_ABC_trans_perm"/>
</dbReference>
<keyword evidence="14" id="KW-1185">Reference proteome</keyword>
<dbReference type="RefSeq" id="WP_094020177.1">
    <property type="nucleotide sequence ID" value="NZ_FXYF01000003.1"/>
</dbReference>
<feature type="domain" description="ABC transmembrane type-1" evidence="12">
    <location>
        <begin position="74"/>
        <end position="266"/>
    </location>
</feature>
<comment type="function">
    <text evidence="1">Part of the ABC transporter complex MalEFGK involved in maltose/maltodextrin import. Probably responsible for the translocation of the substrate across the membrane.</text>
</comment>
<dbReference type="InterPro" id="IPR035906">
    <property type="entry name" value="MetI-like_sf"/>
</dbReference>
<keyword evidence="6" id="KW-0762">Sugar transport</keyword>
<reference evidence="13 14" key="1">
    <citation type="submission" date="2017-05" db="EMBL/GenBank/DDBJ databases">
        <authorList>
            <person name="Song R."/>
            <person name="Chenine A.L."/>
            <person name="Ruprecht R.M."/>
        </authorList>
    </citation>
    <scope>NUCLEOTIDE SEQUENCE [LARGE SCALE GENOMIC DNA]</scope>
    <source>
        <strain evidence="13 14">CECT 8898</strain>
    </source>
</reference>
<evidence type="ECO:0000256" key="3">
    <source>
        <dbReference type="ARBA" id="ARBA00009047"/>
    </source>
</evidence>
<evidence type="ECO:0000256" key="1">
    <source>
        <dbReference type="ARBA" id="ARBA00002264"/>
    </source>
</evidence>
<organism evidence="13 14">
    <name type="scientific">Maliponia aquimaris</name>
    <dbReference type="NCBI Taxonomy" id="1673631"/>
    <lineage>
        <taxon>Bacteria</taxon>
        <taxon>Pseudomonadati</taxon>
        <taxon>Pseudomonadota</taxon>
        <taxon>Alphaproteobacteria</taxon>
        <taxon>Rhodobacterales</taxon>
        <taxon>Paracoccaceae</taxon>
        <taxon>Maliponia</taxon>
    </lineage>
</organism>
<feature type="transmembrane region" description="Helical" evidence="11">
    <location>
        <begin position="243"/>
        <end position="266"/>
    </location>
</feature>
<dbReference type="Gene3D" id="1.10.3720.10">
    <property type="entry name" value="MetI-like"/>
    <property type="match status" value="1"/>
</dbReference>
<evidence type="ECO:0000256" key="8">
    <source>
        <dbReference type="ARBA" id="ARBA00022989"/>
    </source>
</evidence>
<dbReference type="PANTHER" id="PTHR32243">
    <property type="entry name" value="MALTOSE TRANSPORT SYSTEM PERMEASE-RELATED"/>
    <property type="match status" value="1"/>
</dbReference>
<evidence type="ECO:0000256" key="2">
    <source>
        <dbReference type="ARBA" id="ARBA00004651"/>
    </source>
</evidence>
<keyword evidence="8 11" id="KW-1133">Transmembrane helix</keyword>
<evidence type="ECO:0000256" key="5">
    <source>
        <dbReference type="ARBA" id="ARBA00022475"/>
    </source>
</evidence>
<dbReference type="EMBL" id="FXYF01000003">
    <property type="protein sequence ID" value="SMX37933.1"/>
    <property type="molecule type" value="Genomic_DNA"/>
</dbReference>
<dbReference type="Proteomes" id="UP000207598">
    <property type="component" value="Unassembled WGS sequence"/>
</dbReference>
<feature type="transmembrane region" description="Helical" evidence="11">
    <location>
        <begin position="15"/>
        <end position="35"/>
    </location>
</feature>
<dbReference type="SUPFAM" id="SSF161098">
    <property type="entry name" value="MetI-like"/>
    <property type="match status" value="1"/>
</dbReference>
<comment type="similarity">
    <text evidence="3">Belongs to the binding-protein-dependent transport system permease family. MalFG subfamily.</text>
</comment>
<feature type="transmembrane region" description="Helical" evidence="11">
    <location>
        <begin position="143"/>
        <end position="165"/>
    </location>
</feature>
<dbReference type="OrthoDB" id="9815445at2"/>
<dbReference type="GO" id="GO:0055085">
    <property type="term" value="P:transmembrane transport"/>
    <property type="evidence" value="ECO:0007669"/>
    <property type="project" value="InterPro"/>
</dbReference>
<feature type="transmembrane region" description="Helical" evidence="11">
    <location>
        <begin position="186"/>
        <end position="211"/>
    </location>
</feature>
<gene>
    <name evidence="13" type="primary">sugB_1</name>
    <name evidence="13" type="ORF">MAA8898_01311</name>
</gene>
<feature type="transmembrane region" description="Helical" evidence="11">
    <location>
        <begin position="111"/>
        <end position="131"/>
    </location>
</feature>
<evidence type="ECO:0000313" key="13">
    <source>
        <dbReference type="EMBL" id="SMX37933.1"/>
    </source>
</evidence>
<evidence type="ECO:0000256" key="6">
    <source>
        <dbReference type="ARBA" id="ARBA00022597"/>
    </source>
</evidence>
<comment type="subcellular location">
    <subcellularLocation>
        <location evidence="2 11">Cell membrane</location>
        <topology evidence="2 11">Multi-pass membrane protein</topology>
    </subcellularLocation>
</comment>
<protein>
    <recommendedName>
        <fullName evidence="10">Maltose/maltodextrin transport system permease protein MalG</fullName>
    </recommendedName>
</protein>
<accession>A0A238K582</accession>
<evidence type="ECO:0000313" key="14">
    <source>
        <dbReference type="Proteomes" id="UP000207598"/>
    </source>
</evidence>
<evidence type="ECO:0000256" key="7">
    <source>
        <dbReference type="ARBA" id="ARBA00022692"/>
    </source>
</evidence>
<name>A0A238K582_9RHOB</name>
<dbReference type="PROSITE" id="PS50928">
    <property type="entry name" value="ABC_TM1"/>
    <property type="match status" value="1"/>
</dbReference>
<dbReference type="InterPro" id="IPR000515">
    <property type="entry name" value="MetI-like"/>
</dbReference>